<dbReference type="InterPro" id="IPR003961">
    <property type="entry name" value="FN3_dom"/>
</dbReference>
<feature type="chain" id="PRO_5013600975" description="Fibronectin type-III domain-containing protein" evidence="2">
    <location>
        <begin position="23"/>
        <end position="355"/>
    </location>
</feature>
<comment type="caution">
    <text evidence="4">The sequence shown here is derived from an EMBL/GenBank/DDBJ whole genome shotgun (WGS) entry which is preliminary data.</text>
</comment>
<dbReference type="InterPro" id="IPR013783">
    <property type="entry name" value="Ig-like_fold"/>
</dbReference>
<dbReference type="SMART" id="SM00060">
    <property type="entry name" value="FN3"/>
    <property type="match status" value="1"/>
</dbReference>
<evidence type="ECO:0000313" key="5">
    <source>
        <dbReference type="Proteomes" id="UP000231246"/>
    </source>
</evidence>
<dbReference type="Proteomes" id="UP000231246">
    <property type="component" value="Unassembled WGS sequence"/>
</dbReference>
<dbReference type="SUPFAM" id="SSF49265">
    <property type="entry name" value="Fibronectin type III"/>
    <property type="match status" value="1"/>
</dbReference>
<feature type="signal peptide" evidence="2">
    <location>
        <begin position="1"/>
        <end position="22"/>
    </location>
</feature>
<evidence type="ECO:0000256" key="1">
    <source>
        <dbReference type="SAM" id="Phobius"/>
    </source>
</evidence>
<name>A0A2H0BWU2_9BACT</name>
<evidence type="ECO:0000259" key="3">
    <source>
        <dbReference type="PROSITE" id="PS50853"/>
    </source>
</evidence>
<dbReference type="CDD" id="cd00063">
    <property type="entry name" value="FN3"/>
    <property type="match status" value="1"/>
</dbReference>
<feature type="domain" description="Fibronectin type-III" evidence="3">
    <location>
        <begin position="177"/>
        <end position="267"/>
    </location>
</feature>
<sequence length="355" mass="37653">MNKIIYILILLFLFGVSALPVAAVTKQSGSIKLTLDEPLYASTIAWYPGLVVSKTITVNNTSGDKKELSFQAINTSQTGAMAGVLYFNVQQNSTNLYGASNSKTLQNFWDAGEVKMLDVSGSSTTTLTINIAMNETAGNEYQGKQALFDLNIGFVGEAPVTVTSSSNNTCGDSKPSVPGTLTGAVGPEDGQVTLSWGKPTGNFTYFLLAYSDSSSFPPKWGNPNIGKDVVYVVSGLGTGDYYFWVRAGNGCMPGDFVGPTAVTISSGAPGSIVGQPASGFAPGVLGETTENEAPNLVLKETKKENNKGEVRGSEIKDIFNDFEEDGKSFNWVSPLTIGGLILLGIILGYFYLRKD</sequence>
<dbReference type="InterPro" id="IPR036116">
    <property type="entry name" value="FN3_sf"/>
</dbReference>
<dbReference type="PROSITE" id="PS50853">
    <property type="entry name" value="FN3"/>
    <property type="match status" value="1"/>
</dbReference>
<dbReference type="Gene3D" id="2.60.40.10">
    <property type="entry name" value="Immunoglobulins"/>
    <property type="match status" value="1"/>
</dbReference>
<gene>
    <name evidence="4" type="ORF">COW99_00195</name>
</gene>
<dbReference type="EMBL" id="PCTA01000003">
    <property type="protein sequence ID" value="PIP62091.1"/>
    <property type="molecule type" value="Genomic_DNA"/>
</dbReference>
<keyword evidence="1" id="KW-0472">Membrane</keyword>
<keyword evidence="2" id="KW-0732">Signal</keyword>
<protein>
    <recommendedName>
        <fullName evidence="3">Fibronectin type-III domain-containing protein</fullName>
    </recommendedName>
</protein>
<organism evidence="4 5">
    <name type="scientific">Candidatus Roizmanbacteria bacterium CG22_combo_CG10-13_8_21_14_all_38_20</name>
    <dbReference type="NCBI Taxonomy" id="1974862"/>
    <lineage>
        <taxon>Bacteria</taxon>
        <taxon>Candidatus Roizmaniibacteriota</taxon>
    </lineage>
</organism>
<evidence type="ECO:0000313" key="4">
    <source>
        <dbReference type="EMBL" id="PIP62091.1"/>
    </source>
</evidence>
<dbReference type="AlphaFoldDB" id="A0A2H0BWU2"/>
<accession>A0A2H0BWU2</accession>
<keyword evidence="1" id="KW-0812">Transmembrane</keyword>
<reference evidence="4 5" key="1">
    <citation type="submission" date="2017-09" db="EMBL/GenBank/DDBJ databases">
        <title>Depth-based differentiation of microbial function through sediment-hosted aquifers and enrichment of novel symbionts in the deep terrestrial subsurface.</title>
        <authorList>
            <person name="Probst A.J."/>
            <person name="Ladd B."/>
            <person name="Jarett J.K."/>
            <person name="Geller-Mcgrath D.E."/>
            <person name="Sieber C.M."/>
            <person name="Emerson J.B."/>
            <person name="Anantharaman K."/>
            <person name="Thomas B.C."/>
            <person name="Malmstrom R."/>
            <person name="Stieglmeier M."/>
            <person name="Klingl A."/>
            <person name="Woyke T."/>
            <person name="Ryan C.M."/>
            <person name="Banfield J.F."/>
        </authorList>
    </citation>
    <scope>NUCLEOTIDE SEQUENCE [LARGE SCALE GENOMIC DNA]</scope>
    <source>
        <strain evidence="4">CG22_combo_CG10-13_8_21_14_all_38_20</strain>
    </source>
</reference>
<feature type="transmembrane region" description="Helical" evidence="1">
    <location>
        <begin position="331"/>
        <end position="352"/>
    </location>
</feature>
<proteinExistence type="predicted"/>
<keyword evidence="1" id="KW-1133">Transmembrane helix</keyword>
<evidence type="ECO:0000256" key="2">
    <source>
        <dbReference type="SAM" id="SignalP"/>
    </source>
</evidence>